<protein>
    <submittedName>
        <fullName evidence="2">Uncharacterized protein</fullName>
    </submittedName>
</protein>
<evidence type="ECO:0000313" key="2">
    <source>
        <dbReference type="EMBL" id="MCD7469353.1"/>
    </source>
</evidence>
<sequence>MVRLVQIWPEKTKRVVAGAGSAATREKGREGEWEKAAGGRGEEEGLATLRRFSSGEDGDFGGPAVLFRWRSYGGYGVRRRGCSWLPSELMVGVWWLAERGREEEGGCGASEMREKK</sequence>
<gene>
    <name evidence="2" type="ORF">HAX54_008318</name>
</gene>
<reference evidence="2 3" key="1">
    <citation type="journal article" date="2021" name="BMC Genomics">
        <title>Datura genome reveals duplications of psychoactive alkaloid biosynthetic genes and high mutation rate following tissue culture.</title>
        <authorList>
            <person name="Rajewski A."/>
            <person name="Carter-House D."/>
            <person name="Stajich J."/>
            <person name="Litt A."/>
        </authorList>
    </citation>
    <scope>NUCLEOTIDE SEQUENCE [LARGE SCALE GENOMIC DNA]</scope>
    <source>
        <strain evidence="2">AR-01</strain>
    </source>
</reference>
<dbReference type="EMBL" id="JACEIK010001433">
    <property type="protein sequence ID" value="MCD7469353.1"/>
    <property type="molecule type" value="Genomic_DNA"/>
</dbReference>
<comment type="caution">
    <text evidence="2">The sequence shown here is derived from an EMBL/GenBank/DDBJ whole genome shotgun (WGS) entry which is preliminary data.</text>
</comment>
<organism evidence="2 3">
    <name type="scientific">Datura stramonium</name>
    <name type="common">Jimsonweed</name>
    <name type="synonym">Common thornapple</name>
    <dbReference type="NCBI Taxonomy" id="4076"/>
    <lineage>
        <taxon>Eukaryota</taxon>
        <taxon>Viridiplantae</taxon>
        <taxon>Streptophyta</taxon>
        <taxon>Embryophyta</taxon>
        <taxon>Tracheophyta</taxon>
        <taxon>Spermatophyta</taxon>
        <taxon>Magnoliopsida</taxon>
        <taxon>eudicotyledons</taxon>
        <taxon>Gunneridae</taxon>
        <taxon>Pentapetalae</taxon>
        <taxon>asterids</taxon>
        <taxon>lamiids</taxon>
        <taxon>Solanales</taxon>
        <taxon>Solanaceae</taxon>
        <taxon>Solanoideae</taxon>
        <taxon>Datureae</taxon>
        <taxon>Datura</taxon>
    </lineage>
</organism>
<accession>A0ABS8TEQ1</accession>
<proteinExistence type="predicted"/>
<name>A0ABS8TEQ1_DATST</name>
<feature type="compositionally biased region" description="Basic and acidic residues" evidence="1">
    <location>
        <begin position="24"/>
        <end position="42"/>
    </location>
</feature>
<dbReference type="Proteomes" id="UP000823775">
    <property type="component" value="Unassembled WGS sequence"/>
</dbReference>
<keyword evidence="3" id="KW-1185">Reference proteome</keyword>
<evidence type="ECO:0000256" key="1">
    <source>
        <dbReference type="SAM" id="MobiDB-lite"/>
    </source>
</evidence>
<feature type="region of interest" description="Disordered" evidence="1">
    <location>
        <begin position="18"/>
        <end position="42"/>
    </location>
</feature>
<evidence type="ECO:0000313" key="3">
    <source>
        <dbReference type="Proteomes" id="UP000823775"/>
    </source>
</evidence>